<sequence>MISHHTGMYVSFSLTPVQLGSRVDSDADSGSPRFLCRRHQQIPGLLATPIPIIYSKSHRIDENPAFIRVKISASWSRGGSAPSCAGCPPQQQCRVNTSCIGRSIRSTVIHVKFAPPNWYKSHHEEQV</sequence>
<evidence type="ECO:0000313" key="1">
    <source>
        <dbReference type="EMBL" id="EYC40442.1"/>
    </source>
</evidence>
<keyword evidence="2" id="KW-1185">Reference proteome</keyword>
<gene>
    <name evidence="1" type="primary">Acey_s0612.g666</name>
    <name evidence="1" type="ORF">Y032_0612g666</name>
</gene>
<protein>
    <submittedName>
        <fullName evidence="1">Uncharacterized protein</fullName>
    </submittedName>
</protein>
<evidence type="ECO:0000313" key="2">
    <source>
        <dbReference type="Proteomes" id="UP000024635"/>
    </source>
</evidence>
<dbReference type="EMBL" id="JARK01000212">
    <property type="protein sequence ID" value="EYC40442.1"/>
    <property type="molecule type" value="Genomic_DNA"/>
</dbReference>
<comment type="caution">
    <text evidence="1">The sequence shown here is derived from an EMBL/GenBank/DDBJ whole genome shotgun (WGS) entry which is preliminary data.</text>
</comment>
<accession>A0A016WME9</accession>
<dbReference type="Proteomes" id="UP000024635">
    <property type="component" value="Unassembled WGS sequence"/>
</dbReference>
<name>A0A016WME9_9BILA</name>
<organism evidence="1 2">
    <name type="scientific">Ancylostoma ceylanicum</name>
    <dbReference type="NCBI Taxonomy" id="53326"/>
    <lineage>
        <taxon>Eukaryota</taxon>
        <taxon>Metazoa</taxon>
        <taxon>Ecdysozoa</taxon>
        <taxon>Nematoda</taxon>
        <taxon>Chromadorea</taxon>
        <taxon>Rhabditida</taxon>
        <taxon>Rhabditina</taxon>
        <taxon>Rhabditomorpha</taxon>
        <taxon>Strongyloidea</taxon>
        <taxon>Ancylostomatidae</taxon>
        <taxon>Ancylostomatinae</taxon>
        <taxon>Ancylostoma</taxon>
    </lineage>
</organism>
<dbReference type="AlphaFoldDB" id="A0A016WME9"/>
<reference evidence="2" key="1">
    <citation type="journal article" date="2015" name="Nat. Genet.">
        <title>The genome and transcriptome of the zoonotic hookworm Ancylostoma ceylanicum identify infection-specific gene families.</title>
        <authorList>
            <person name="Schwarz E.M."/>
            <person name="Hu Y."/>
            <person name="Antoshechkin I."/>
            <person name="Miller M.M."/>
            <person name="Sternberg P.W."/>
            <person name="Aroian R.V."/>
        </authorList>
    </citation>
    <scope>NUCLEOTIDE SEQUENCE</scope>
    <source>
        <strain evidence="2">HY135</strain>
    </source>
</reference>
<proteinExistence type="predicted"/>